<gene>
    <name evidence="1" type="ORF">AMORRO_LOCUS252</name>
</gene>
<keyword evidence="2" id="KW-1185">Reference proteome</keyword>
<reference evidence="1" key="1">
    <citation type="submission" date="2021-06" db="EMBL/GenBank/DDBJ databases">
        <authorList>
            <person name="Kallberg Y."/>
            <person name="Tangrot J."/>
            <person name="Rosling A."/>
        </authorList>
    </citation>
    <scope>NUCLEOTIDE SEQUENCE</scope>
    <source>
        <strain evidence="1">CL551</strain>
    </source>
</reference>
<comment type="caution">
    <text evidence="1">The sequence shown here is derived from an EMBL/GenBank/DDBJ whole genome shotgun (WGS) entry which is preliminary data.</text>
</comment>
<evidence type="ECO:0000313" key="2">
    <source>
        <dbReference type="Proteomes" id="UP000789342"/>
    </source>
</evidence>
<accession>A0A9N8YR34</accession>
<dbReference type="AlphaFoldDB" id="A0A9N8YR34"/>
<dbReference type="EMBL" id="CAJVPV010000061">
    <property type="protein sequence ID" value="CAG8440624.1"/>
    <property type="molecule type" value="Genomic_DNA"/>
</dbReference>
<protein>
    <submittedName>
        <fullName evidence="1">13376_t:CDS:1</fullName>
    </submittedName>
</protein>
<evidence type="ECO:0000313" key="1">
    <source>
        <dbReference type="EMBL" id="CAG8440624.1"/>
    </source>
</evidence>
<dbReference type="Proteomes" id="UP000789342">
    <property type="component" value="Unassembled WGS sequence"/>
</dbReference>
<proteinExistence type="predicted"/>
<organism evidence="1 2">
    <name type="scientific">Acaulospora morrowiae</name>
    <dbReference type="NCBI Taxonomy" id="94023"/>
    <lineage>
        <taxon>Eukaryota</taxon>
        <taxon>Fungi</taxon>
        <taxon>Fungi incertae sedis</taxon>
        <taxon>Mucoromycota</taxon>
        <taxon>Glomeromycotina</taxon>
        <taxon>Glomeromycetes</taxon>
        <taxon>Diversisporales</taxon>
        <taxon>Acaulosporaceae</taxon>
        <taxon>Acaulospora</taxon>
    </lineage>
</organism>
<name>A0A9N8YR34_9GLOM</name>
<sequence>MQERKIEERIEMLKMNDELEKEQVRQVKAVLKHFNKNIIFAKIKDSYYWSQMYDRRYTYLCSKLRPISVVRNLTNWLEKQEITEDMFTLKTNNIIKKVEHRRNLKINPIQDLQNNNEIQE</sequence>